<name>A0AA85ITD8_TRIRE</name>
<organism evidence="2 3">
    <name type="scientific">Trichobilharzia regenti</name>
    <name type="common">Nasal bird schistosome</name>
    <dbReference type="NCBI Taxonomy" id="157069"/>
    <lineage>
        <taxon>Eukaryota</taxon>
        <taxon>Metazoa</taxon>
        <taxon>Spiralia</taxon>
        <taxon>Lophotrochozoa</taxon>
        <taxon>Platyhelminthes</taxon>
        <taxon>Trematoda</taxon>
        <taxon>Digenea</taxon>
        <taxon>Strigeidida</taxon>
        <taxon>Schistosomatoidea</taxon>
        <taxon>Schistosomatidae</taxon>
        <taxon>Trichobilharzia</taxon>
    </lineage>
</organism>
<reference evidence="2" key="1">
    <citation type="submission" date="2022-06" db="EMBL/GenBank/DDBJ databases">
        <authorList>
            <person name="Berger JAMES D."/>
            <person name="Berger JAMES D."/>
        </authorList>
    </citation>
    <scope>NUCLEOTIDE SEQUENCE [LARGE SCALE GENOMIC DNA]</scope>
</reference>
<keyword evidence="1" id="KW-1133">Transmembrane helix</keyword>
<evidence type="ECO:0000256" key="1">
    <source>
        <dbReference type="SAM" id="Phobius"/>
    </source>
</evidence>
<keyword evidence="1" id="KW-0472">Membrane</keyword>
<dbReference type="WBParaSite" id="TREG1_120580.1">
    <property type="protein sequence ID" value="TREG1_120580.1"/>
    <property type="gene ID" value="TREG1_120580"/>
</dbReference>
<accession>A0AA85ITD8</accession>
<protein>
    <submittedName>
        <fullName evidence="3">Uncharacterized protein</fullName>
    </submittedName>
</protein>
<sequence>MNCEYFEVLLIIYGRVVSWFSWLSKRFENIHFTCLQNCIQTRNGHSVTTEDNGQFYCFEIMRSAIWIYILAYCLYCLTMIEAGRKVIFRGPQSYSGYRGSGGGEVRHAGPAARRVDISNVQLYGARKNDATYREGLQELAGLM</sequence>
<keyword evidence="1" id="KW-0812">Transmembrane</keyword>
<evidence type="ECO:0000313" key="3">
    <source>
        <dbReference type="WBParaSite" id="TREG1_120580.1"/>
    </source>
</evidence>
<proteinExistence type="predicted"/>
<feature type="transmembrane region" description="Helical" evidence="1">
    <location>
        <begin position="65"/>
        <end position="83"/>
    </location>
</feature>
<dbReference type="Proteomes" id="UP000050795">
    <property type="component" value="Unassembled WGS sequence"/>
</dbReference>
<evidence type="ECO:0000313" key="2">
    <source>
        <dbReference type="Proteomes" id="UP000050795"/>
    </source>
</evidence>
<reference evidence="3" key="2">
    <citation type="submission" date="2023-11" db="UniProtKB">
        <authorList>
            <consortium name="WormBaseParasite"/>
        </authorList>
    </citation>
    <scope>IDENTIFICATION</scope>
</reference>
<keyword evidence="2" id="KW-1185">Reference proteome</keyword>
<dbReference type="AlphaFoldDB" id="A0AA85ITD8"/>